<dbReference type="EMBL" id="CP099585">
    <property type="protein sequence ID" value="USS44295.1"/>
    <property type="molecule type" value="Genomic_DNA"/>
</dbReference>
<keyword evidence="2" id="KW-1185">Reference proteome</keyword>
<dbReference type="Proteomes" id="UP001056386">
    <property type="component" value="Plasmid unnamed2"/>
</dbReference>
<sequence length="656" mass="72825">MIDQRLRESNAYLVDMDRRIDQASRIRDADWFVPACSAVSRVFHDVLPSGITEVRELKTNTLEVLVGAIEQRLKDLSQPSVPAEVTSQVVTALTDRQSREAGEANYLVGWSLAETLGKSDNPASIICDLATLTGESDVRLFGFYDGLAGYLSDASSPLIDAFFSLADFVASNRSRLIPGRFDPMFAATEEAWLKETDLVEVWRGRQWDHFHMYSDELSVVHALSGPQPAAFLAVCDRLQVPPLTELVLTWPAITMDFDAILRLLAAAPTVENQETRSWNRSLVAPVLLEAAFRHLMDLAGTPAQPMAGVEEVSSLARRLAETCLGRPDGRFLVINWSRHLIRLAGARSGEHFDGVFSTTIDVMAEQGVDATAIGQFADIDVREKEEEEKTANEGWNAAKTNSRLAQSFDYFMIAVLVNGSDATHLKVELGSAFQRHLCAKNPALWDYGQERLPNWRHFTVAKLYLQKSDAIGAWDKDWAMLATQRREAVHWSYSNGRDAVHPSLFLANVGIALLEWITADREELRNLAQPMWRKLFESVLPFATHWSLADDKWRSILQALFARYPNAFRAVGGGADVDALWTYLDALGGDDVLFTVAVVHLLLNGVHLSSLTHRDGSDAGVIQRIQAFLDWDASCGGRSVGPQVLAAWRNAVTSMS</sequence>
<gene>
    <name evidence="1" type="ORF">NFI99_13500</name>
</gene>
<protein>
    <submittedName>
        <fullName evidence="1">Uncharacterized protein</fullName>
    </submittedName>
</protein>
<evidence type="ECO:0000313" key="2">
    <source>
        <dbReference type="Proteomes" id="UP001056386"/>
    </source>
</evidence>
<reference evidence="1" key="1">
    <citation type="submission" date="2022-06" db="EMBL/GenBank/DDBJ databases">
        <title>Draft genome sequence of Burkholderia glumae strain GR20004 isolated from rice panicle showing bacterial panicle blight.</title>
        <authorList>
            <person name="Choi S.Y."/>
            <person name="Lee Y.H."/>
        </authorList>
    </citation>
    <scope>NUCLEOTIDE SEQUENCE</scope>
    <source>
        <strain evidence="1">GR20004</strain>
        <plasmid evidence="1">unnamed2</plasmid>
    </source>
</reference>
<keyword evidence="1" id="KW-0614">Plasmid</keyword>
<dbReference type="RefSeq" id="WP_252836621.1">
    <property type="nucleotide sequence ID" value="NZ_CP099585.1"/>
</dbReference>
<geneLocation type="plasmid" evidence="1 2">
    <name>unnamed2</name>
</geneLocation>
<name>A0ABY5BBC1_BURGL</name>
<evidence type="ECO:0000313" key="1">
    <source>
        <dbReference type="EMBL" id="USS44295.1"/>
    </source>
</evidence>
<organism evidence="1 2">
    <name type="scientific">Burkholderia glumae</name>
    <name type="common">Pseudomonas glumae</name>
    <dbReference type="NCBI Taxonomy" id="337"/>
    <lineage>
        <taxon>Bacteria</taxon>
        <taxon>Pseudomonadati</taxon>
        <taxon>Pseudomonadota</taxon>
        <taxon>Betaproteobacteria</taxon>
        <taxon>Burkholderiales</taxon>
        <taxon>Burkholderiaceae</taxon>
        <taxon>Burkholderia</taxon>
    </lineage>
</organism>
<proteinExistence type="predicted"/>
<accession>A0ABY5BBC1</accession>